<protein>
    <submittedName>
        <fullName evidence="7">Cytochrome c</fullName>
    </submittedName>
</protein>
<evidence type="ECO:0000256" key="5">
    <source>
        <dbReference type="SAM" id="MobiDB-lite"/>
    </source>
</evidence>
<evidence type="ECO:0000259" key="6">
    <source>
        <dbReference type="PROSITE" id="PS51007"/>
    </source>
</evidence>
<dbReference type="PANTHER" id="PTHR33546">
    <property type="entry name" value="LARGE, MULTIFUNCTIONAL SECRETED PROTEIN-RELATED"/>
    <property type="match status" value="1"/>
</dbReference>
<reference evidence="7" key="1">
    <citation type="submission" date="2021-02" db="EMBL/GenBank/DDBJ databases">
        <title>Genome-Resolved Metagenomics of a Microbial Community Performing Photosynthetic Biological Nutrient Removal.</title>
        <authorList>
            <person name="Mcdaniel E.A."/>
        </authorList>
    </citation>
    <scope>NUCLEOTIDE SEQUENCE</scope>
    <source>
        <strain evidence="7">UWPOB_OBS1</strain>
    </source>
</reference>
<accession>A0A8J7PIK5</accession>
<proteinExistence type="predicted"/>
<comment type="caution">
    <text evidence="7">The sequence shown here is derived from an EMBL/GenBank/DDBJ whole genome shotgun (WGS) entry which is preliminary data.</text>
</comment>
<evidence type="ECO:0000256" key="2">
    <source>
        <dbReference type="ARBA" id="ARBA00022723"/>
    </source>
</evidence>
<feature type="domain" description="Cytochrome c" evidence="6">
    <location>
        <begin position="214"/>
        <end position="298"/>
    </location>
</feature>
<sequence length="399" mass="42784">MLKVIYARLSKAAGSFWALSLGSLLFCSFSWVAARPGTAPEIEQSASADKDDYFYLPSKTYKAAFPTLDSQAGEKVFRSRGCMNCHSLFDGSKLKGGKIGPMLSGIGAHLTGDQIIARISEKREHTLMESIQMSHVLLSSADARLIASYLLTLPEPDRELLVQSHLPAKSSGDKASGNSKNSSTGKISDKSASDKSLVGSQERSSPMQAKVTAQSIEKGAKLFFEKGCMACHSVEGRGGRFAPPLDGVSKLGRSLIEQKIGAGANLTKASKAGLVKMPAFALKTDELKSLTDYLISLPPLEYQAAPQSKKSEEGRALFAKYQCSGCHAISGGDSKLGPTLAGIGGHRGRQWLTFRLLSPEEQSKQFPEIFGSGRAAALMPHQAISKDEAEKIVDYLFTL</sequence>
<keyword evidence="1 4" id="KW-0349">Heme</keyword>
<keyword evidence="2 4" id="KW-0479">Metal-binding</keyword>
<evidence type="ECO:0000313" key="8">
    <source>
        <dbReference type="Proteomes" id="UP000664277"/>
    </source>
</evidence>
<dbReference type="InterPro" id="IPR009056">
    <property type="entry name" value="Cyt_c-like_dom"/>
</dbReference>
<dbReference type="GO" id="GO:0020037">
    <property type="term" value="F:heme binding"/>
    <property type="evidence" value="ECO:0007669"/>
    <property type="project" value="InterPro"/>
</dbReference>
<dbReference type="Pfam" id="PF00034">
    <property type="entry name" value="Cytochrom_C"/>
    <property type="match status" value="3"/>
</dbReference>
<organism evidence="7 8">
    <name type="scientific">Candidatus Obscuribacter phosphatis</name>
    <dbReference type="NCBI Taxonomy" id="1906157"/>
    <lineage>
        <taxon>Bacteria</taxon>
        <taxon>Bacillati</taxon>
        <taxon>Candidatus Melainabacteria</taxon>
        <taxon>Candidatus Obscuribacterales</taxon>
        <taxon>Candidatus Obscuribacteraceae</taxon>
        <taxon>Candidatus Obscuribacter</taxon>
    </lineage>
</organism>
<feature type="compositionally biased region" description="Polar residues" evidence="5">
    <location>
        <begin position="176"/>
        <end position="186"/>
    </location>
</feature>
<feature type="domain" description="Cytochrome c" evidence="6">
    <location>
        <begin position="68"/>
        <end position="154"/>
    </location>
</feature>
<feature type="region of interest" description="Disordered" evidence="5">
    <location>
        <begin position="167"/>
        <end position="211"/>
    </location>
</feature>
<dbReference type="InterPro" id="IPR036909">
    <property type="entry name" value="Cyt_c-like_dom_sf"/>
</dbReference>
<evidence type="ECO:0000313" key="7">
    <source>
        <dbReference type="EMBL" id="MBN8661053.1"/>
    </source>
</evidence>
<evidence type="ECO:0000256" key="1">
    <source>
        <dbReference type="ARBA" id="ARBA00022617"/>
    </source>
</evidence>
<evidence type="ECO:0000256" key="3">
    <source>
        <dbReference type="ARBA" id="ARBA00023004"/>
    </source>
</evidence>
<gene>
    <name evidence="7" type="ORF">J0M35_11860</name>
</gene>
<dbReference type="PANTHER" id="PTHR33546:SF1">
    <property type="entry name" value="LARGE, MULTIFUNCTIONAL SECRETED PROTEIN"/>
    <property type="match status" value="1"/>
</dbReference>
<keyword evidence="3 4" id="KW-0408">Iron</keyword>
<evidence type="ECO:0000256" key="4">
    <source>
        <dbReference type="PROSITE-ProRule" id="PRU00433"/>
    </source>
</evidence>
<dbReference type="Proteomes" id="UP000664277">
    <property type="component" value="Unassembled WGS sequence"/>
</dbReference>
<dbReference type="GO" id="GO:0009055">
    <property type="term" value="F:electron transfer activity"/>
    <property type="evidence" value="ECO:0007669"/>
    <property type="project" value="InterPro"/>
</dbReference>
<dbReference type="AlphaFoldDB" id="A0A8J7PIK5"/>
<dbReference type="GO" id="GO:0046872">
    <property type="term" value="F:metal ion binding"/>
    <property type="evidence" value="ECO:0007669"/>
    <property type="project" value="UniProtKB-KW"/>
</dbReference>
<feature type="compositionally biased region" description="Polar residues" evidence="5">
    <location>
        <begin position="198"/>
        <end position="211"/>
    </location>
</feature>
<dbReference type="Gene3D" id="1.10.760.10">
    <property type="entry name" value="Cytochrome c-like domain"/>
    <property type="match status" value="3"/>
</dbReference>
<dbReference type="SUPFAM" id="SSF46626">
    <property type="entry name" value="Cytochrome c"/>
    <property type="match status" value="3"/>
</dbReference>
<dbReference type="EMBL" id="JAFLCK010000015">
    <property type="protein sequence ID" value="MBN8661053.1"/>
    <property type="molecule type" value="Genomic_DNA"/>
</dbReference>
<feature type="domain" description="Cytochrome c" evidence="6">
    <location>
        <begin position="309"/>
        <end position="399"/>
    </location>
</feature>
<dbReference type="PROSITE" id="PS51007">
    <property type="entry name" value="CYTC"/>
    <property type="match status" value="3"/>
</dbReference>
<name>A0A8J7PIK5_9BACT</name>